<evidence type="ECO:0000259" key="1">
    <source>
        <dbReference type="Pfam" id="PF13612"/>
    </source>
</evidence>
<dbReference type="Pfam" id="PF13612">
    <property type="entry name" value="DDE_Tnp_1_3"/>
    <property type="match status" value="1"/>
</dbReference>
<dbReference type="InterPro" id="IPR025668">
    <property type="entry name" value="Tnp_DDE_dom"/>
</dbReference>
<feature type="domain" description="Transposase DDE" evidence="1">
    <location>
        <begin position="123"/>
        <end position="278"/>
    </location>
</feature>
<evidence type="ECO:0000313" key="3">
    <source>
        <dbReference type="Proteomes" id="UP000445144"/>
    </source>
</evidence>
<organism evidence="2 3">
    <name type="scientific">Chryseobacterium potabilaquae</name>
    <dbReference type="NCBI Taxonomy" id="2675057"/>
    <lineage>
        <taxon>Bacteria</taxon>
        <taxon>Pseudomonadati</taxon>
        <taxon>Bacteroidota</taxon>
        <taxon>Flavobacteriia</taxon>
        <taxon>Flavobacteriales</taxon>
        <taxon>Weeksellaceae</taxon>
        <taxon>Chryseobacterium group</taxon>
        <taxon>Chryseobacterium</taxon>
    </lineage>
</organism>
<dbReference type="NCBIfam" id="NF033520">
    <property type="entry name" value="transpos_IS982"/>
    <property type="match status" value="1"/>
</dbReference>
<keyword evidence="3" id="KW-1185">Reference proteome</keyword>
<reference evidence="2 3" key="1">
    <citation type="submission" date="2020-01" db="EMBL/GenBank/DDBJ databases">
        <authorList>
            <person name="Rodrigo-Torres L."/>
            <person name="Arahal R. D."/>
            <person name="Lucena T."/>
        </authorList>
    </citation>
    <scope>NUCLEOTIDE SEQUENCE [LARGE SCALE GENOMIC DNA]</scope>
    <source>
        <strain evidence="2 3">CECT 9293</strain>
    </source>
</reference>
<proteinExistence type="predicted"/>
<dbReference type="EMBL" id="CACVBR010000023">
    <property type="protein sequence ID" value="CAA7196420.1"/>
    <property type="molecule type" value="Genomic_DNA"/>
</dbReference>
<dbReference type="Proteomes" id="UP000445144">
    <property type="component" value="Unassembled WGS sequence"/>
</dbReference>
<gene>
    <name evidence="2" type="ORF">CHRY9293_02514</name>
</gene>
<evidence type="ECO:0000313" key="2">
    <source>
        <dbReference type="EMBL" id="CAA7196420.1"/>
    </source>
</evidence>
<sequence length="316" mass="37089">MKFKYLNELLLMILKDQITTIFVQIDDFCKEFDAQIKQMKLGVLGGHKKRRSRASLMSDSEMITIMIGFHLGAHKTFKHYYQQVVCVYWRDLFPKSLSYNRFIELQQKCFVVFALFLKEKGLGKCTGISFMDSTTLKVCRNQRIHNHKVFKGLAERGKSSMGWFYGFKLHLACNEKGELLSFYLTKGNMDDRNPKHIKKMTKQLFGKLFADKGYLSKALWEMLFADGIQLFTKLRKNMKNHIMNMEDKILLRKRALIETINDELKNHCQVEHTRHRSVNNFMMNILGSLTAYCFFPKKPSLNLKKVKDGQLFLNFA</sequence>
<name>A0A6N4X872_9FLAO</name>
<protein>
    <recommendedName>
        <fullName evidence="1">Transposase DDE domain-containing protein</fullName>
    </recommendedName>
</protein>
<accession>A0A6N4X872</accession>
<dbReference type="AlphaFoldDB" id="A0A6N4X872"/>